<feature type="transmembrane region" description="Helical" evidence="1">
    <location>
        <begin position="51"/>
        <end position="70"/>
    </location>
</feature>
<dbReference type="PANTHER" id="PTHR11328">
    <property type="entry name" value="MAJOR FACILITATOR SUPERFAMILY DOMAIN-CONTAINING PROTEIN"/>
    <property type="match status" value="1"/>
</dbReference>
<reference evidence="2 3" key="1">
    <citation type="submission" date="2021-03" db="EMBL/GenBank/DDBJ databases">
        <title>Enterococcal diversity collection.</title>
        <authorList>
            <person name="Gilmore M.S."/>
            <person name="Schwartzman J."/>
            <person name="Van Tyne D."/>
            <person name="Martin M."/>
            <person name="Earl A.M."/>
            <person name="Manson A.L."/>
            <person name="Straub T."/>
            <person name="Salamzade R."/>
            <person name="Saavedra J."/>
            <person name="Lebreton F."/>
            <person name="Prichula J."/>
            <person name="Schaufler K."/>
            <person name="Gaca A."/>
            <person name="Sgardioli B."/>
            <person name="Wagenaar J."/>
            <person name="Strong T."/>
        </authorList>
    </citation>
    <scope>NUCLEOTIDE SEQUENCE [LARGE SCALE GENOMIC DNA]</scope>
    <source>
        <strain evidence="2 3">669A</strain>
    </source>
</reference>
<name>A0ABS3LBU0_9ENTE</name>
<dbReference type="Proteomes" id="UP000664601">
    <property type="component" value="Unassembled WGS sequence"/>
</dbReference>
<feature type="transmembrane region" description="Helical" evidence="1">
    <location>
        <begin position="311"/>
        <end position="329"/>
    </location>
</feature>
<accession>A0ABS3LBU0</accession>
<dbReference type="Gene3D" id="1.20.1250.20">
    <property type="entry name" value="MFS general substrate transporter like domains"/>
    <property type="match status" value="2"/>
</dbReference>
<gene>
    <name evidence="2" type="ORF">JZO70_13030</name>
</gene>
<dbReference type="InterPro" id="IPR036259">
    <property type="entry name" value="MFS_trans_sf"/>
</dbReference>
<feature type="transmembrane region" description="Helical" evidence="1">
    <location>
        <begin position="21"/>
        <end position="45"/>
    </location>
</feature>
<sequence length="485" mass="53381">MNLTGFNKFSKKDSVSGVEKFAFGCGEISTNIVFTISTTLLVMFYTDVVHVSAAVVGSIIAVSQVFNGISDISAGFIIDRTRSKYGRARVWLLRMSIPYAIAAVLMMMVPPISGMAQTIYIFVTYNLMLTVVYTLFQLPFATTMTYMTRSQDERAKINIIRMAMSPIGNILVTLLFTRILDVMPNGGMDSQRNWVILTAIYGFFAALMMLFCFAMVRERVVVKDAAHGEKVPLKTAITALLKNKYFIMLFIFFVSFAMYQTFSGTMATYYCKWIVGDTRIIGNVNTACYGITIVATLLLGKVMNLTTKRNWCIVGAMFIIAGSLVLLVNPTSVTVVTIGGLLRGLGMTPILGMIFTMIADAIEYGQWKTGIRTAGAIQSATTAGQKFGQGIGSVLIGFIMSANEYNGNLGTQSTQALSTISNLFIFGVAFLGFLMIVVLLFYKLDNEYPTIMAELLEREAQIDLEKKAADQVEINNALEAEILKN</sequence>
<feature type="transmembrane region" description="Helical" evidence="1">
    <location>
        <begin position="194"/>
        <end position="216"/>
    </location>
</feature>
<dbReference type="SUPFAM" id="SSF103473">
    <property type="entry name" value="MFS general substrate transporter"/>
    <property type="match status" value="1"/>
</dbReference>
<evidence type="ECO:0000256" key="1">
    <source>
        <dbReference type="SAM" id="Phobius"/>
    </source>
</evidence>
<dbReference type="Pfam" id="PF13347">
    <property type="entry name" value="MFS_2"/>
    <property type="match status" value="1"/>
</dbReference>
<keyword evidence="1" id="KW-0812">Transmembrane</keyword>
<comment type="caution">
    <text evidence="2">The sequence shown here is derived from an EMBL/GenBank/DDBJ whole genome shotgun (WGS) entry which is preliminary data.</text>
</comment>
<feature type="transmembrane region" description="Helical" evidence="1">
    <location>
        <begin position="245"/>
        <end position="268"/>
    </location>
</feature>
<feature type="transmembrane region" description="Helical" evidence="1">
    <location>
        <begin position="159"/>
        <end position="179"/>
    </location>
</feature>
<feature type="transmembrane region" description="Helical" evidence="1">
    <location>
        <begin position="91"/>
        <end position="113"/>
    </location>
</feature>
<dbReference type="EMBL" id="JAFREM010000019">
    <property type="protein sequence ID" value="MBO1307094.1"/>
    <property type="molecule type" value="Genomic_DNA"/>
</dbReference>
<feature type="transmembrane region" description="Helical" evidence="1">
    <location>
        <begin position="341"/>
        <end position="362"/>
    </location>
</feature>
<evidence type="ECO:0000313" key="3">
    <source>
        <dbReference type="Proteomes" id="UP000664601"/>
    </source>
</evidence>
<dbReference type="RefSeq" id="WP_207674024.1">
    <property type="nucleotide sequence ID" value="NZ_JAFREM010000019.1"/>
</dbReference>
<evidence type="ECO:0000313" key="2">
    <source>
        <dbReference type="EMBL" id="MBO1307094.1"/>
    </source>
</evidence>
<feature type="transmembrane region" description="Helical" evidence="1">
    <location>
        <begin position="423"/>
        <end position="442"/>
    </location>
</feature>
<dbReference type="CDD" id="cd17332">
    <property type="entry name" value="MFS_MelB_like"/>
    <property type="match status" value="1"/>
</dbReference>
<feature type="transmembrane region" description="Helical" evidence="1">
    <location>
        <begin position="119"/>
        <end position="138"/>
    </location>
</feature>
<dbReference type="PANTHER" id="PTHR11328:SF24">
    <property type="entry name" value="MAJOR FACILITATOR SUPERFAMILY (MFS) PROFILE DOMAIN-CONTAINING PROTEIN"/>
    <property type="match status" value="1"/>
</dbReference>
<dbReference type="NCBIfam" id="TIGR00792">
    <property type="entry name" value="gph"/>
    <property type="match status" value="1"/>
</dbReference>
<protein>
    <submittedName>
        <fullName evidence="2">MFS transporter</fullName>
    </submittedName>
</protein>
<keyword evidence="1" id="KW-0472">Membrane</keyword>
<dbReference type="InterPro" id="IPR039672">
    <property type="entry name" value="MFS_2"/>
</dbReference>
<dbReference type="InterPro" id="IPR001927">
    <property type="entry name" value="Na/Gal_symport"/>
</dbReference>
<keyword evidence="1" id="KW-1133">Transmembrane helix</keyword>
<proteinExistence type="predicted"/>
<organism evidence="2 3">
    <name type="scientific">Candidatus Enterococcus moelleringii</name>
    <dbReference type="NCBI Taxonomy" id="2815325"/>
    <lineage>
        <taxon>Bacteria</taxon>
        <taxon>Bacillati</taxon>
        <taxon>Bacillota</taxon>
        <taxon>Bacilli</taxon>
        <taxon>Lactobacillales</taxon>
        <taxon>Enterococcaceae</taxon>
        <taxon>Enterococcus</taxon>
    </lineage>
</organism>
<feature type="transmembrane region" description="Helical" evidence="1">
    <location>
        <begin position="280"/>
        <end position="299"/>
    </location>
</feature>
<keyword evidence="3" id="KW-1185">Reference proteome</keyword>